<dbReference type="PROSITE" id="PS50827">
    <property type="entry name" value="DDT"/>
    <property type="match status" value="1"/>
</dbReference>
<feature type="domain" description="DDT" evidence="9">
    <location>
        <begin position="314"/>
        <end position="374"/>
    </location>
</feature>
<evidence type="ECO:0000259" key="8">
    <source>
        <dbReference type="PROSITE" id="PS50016"/>
    </source>
</evidence>
<dbReference type="GO" id="GO:0005634">
    <property type="term" value="C:nucleus"/>
    <property type="evidence" value="ECO:0007669"/>
    <property type="project" value="UniProtKB-SubCell"/>
</dbReference>
<evidence type="ECO:0000313" key="11">
    <source>
        <dbReference type="Proteomes" id="UP001327560"/>
    </source>
</evidence>
<comment type="subcellular location">
    <subcellularLocation>
        <location evidence="1">Nucleus</location>
    </subcellularLocation>
</comment>
<dbReference type="Pfam" id="PF00628">
    <property type="entry name" value="PHD"/>
    <property type="match status" value="1"/>
</dbReference>
<dbReference type="Proteomes" id="UP001327560">
    <property type="component" value="Chromosome 2"/>
</dbReference>
<evidence type="ECO:0000256" key="4">
    <source>
        <dbReference type="ARBA" id="ARBA00022833"/>
    </source>
</evidence>
<dbReference type="Pfam" id="PF21743">
    <property type="entry name" value="PTM_DIR17_Tudor"/>
    <property type="match status" value="1"/>
</dbReference>
<evidence type="ECO:0000256" key="2">
    <source>
        <dbReference type="ARBA" id="ARBA00022723"/>
    </source>
</evidence>
<dbReference type="Pfam" id="PF02791">
    <property type="entry name" value="DDT"/>
    <property type="match status" value="1"/>
</dbReference>
<dbReference type="CDD" id="cd20401">
    <property type="entry name" value="Tudor_AtPTM-like"/>
    <property type="match status" value="1"/>
</dbReference>
<organism evidence="10 11">
    <name type="scientific">Canna indica</name>
    <name type="common">Indian-shot</name>
    <dbReference type="NCBI Taxonomy" id="4628"/>
    <lineage>
        <taxon>Eukaryota</taxon>
        <taxon>Viridiplantae</taxon>
        <taxon>Streptophyta</taxon>
        <taxon>Embryophyta</taxon>
        <taxon>Tracheophyta</taxon>
        <taxon>Spermatophyta</taxon>
        <taxon>Magnoliopsida</taxon>
        <taxon>Liliopsida</taxon>
        <taxon>Zingiberales</taxon>
        <taxon>Cannaceae</taxon>
        <taxon>Canna</taxon>
    </lineage>
</organism>
<proteinExistence type="predicted"/>
<dbReference type="Pfam" id="PF24294">
    <property type="entry name" value="Chromo_PTM"/>
    <property type="match status" value="1"/>
</dbReference>
<dbReference type="EMBL" id="CP136891">
    <property type="protein sequence ID" value="WOK99079.1"/>
    <property type="molecule type" value="Genomic_DNA"/>
</dbReference>
<feature type="domain" description="PHD-type" evidence="8">
    <location>
        <begin position="506"/>
        <end position="553"/>
    </location>
</feature>
<keyword evidence="4" id="KW-0862">Zinc</keyword>
<dbReference type="PANTHER" id="PTHR46508:SF5">
    <property type="entry name" value="PHD-FINGER AND DNA BINDING DOMAIN-CONTAINING PROTEIN"/>
    <property type="match status" value="1"/>
</dbReference>
<dbReference type="Gene3D" id="3.30.40.10">
    <property type="entry name" value="Zinc/RING finger domain, C3HC4 (zinc finger)"/>
    <property type="match status" value="2"/>
</dbReference>
<evidence type="ECO:0000256" key="1">
    <source>
        <dbReference type="ARBA" id="ARBA00004123"/>
    </source>
</evidence>
<evidence type="ECO:0000256" key="5">
    <source>
        <dbReference type="ARBA" id="ARBA00023242"/>
    </source>
</evidence>
<dbReference type="GO" id="GO:0008270">
    <property type="term" value="F:zinc ion binding"/>
    <property type="evidence" value="ECO:0007669"/>
    <property type="project" value="UniProtKB-KW"/>
</dbReference>
<dbReference type="InterPro" id="IPR018501">
    <property type="entry name" value="DDT_dom"/>
</dbReference>
<dbReference type="SMART" id="SM00571">
    <property type="entry name" value="DDT"/>
    <property type="match status" value="1"/>
</dbReference>
<dbReference type="InterPro" id="IPR047365">
    <property type="entry name" value="Tudor_AtPTM-like"/>
</dbReference>
<evidence type="ECO:0000256" key="3">
    <source>
        <dbReference type="ARBA" id="ARBA00022771"/>
    </source>
</evidence>
<accession>A0AAQ3JZ46</accession>
<evidence type="ECO:0000256" key="6">
    <source>
        <dbReference type="PROSITE-ProRule" id="PRU00146"/>
    </source>
</evidence>
<dbReference type="InterPro" id="IPR019787">
    <property type="entry name" value="Znf_PHD-finger"/>
</dbReference>
<keyword evidence="11" id="KW-1185">Reference proteome</keyword>
<keyword evidence="2" id="KW-0479">Metal-binding</keyword>
<keyword evidence="3 6" id="KW-0863">Zinc-finger</keyword>
<dbReference type="SMART" id="SM00249">
    <property type="entry name" value="PHD"/>
    <property type="match status" value="3"/>
</dbReference>
<dbReference type="PROSITE" id="PS01359">
    <property type="entry name" value="ZF_PHD_1"/>
    <property type="match status" value="1"/>
</dbReference>
<keyword evidence="5" id="KW-0539">Nucleus</keyword>
<dbReference type="SUPFAM" id="SSF57903">
    <property type="entry name" value="FYVE/PHD zinc finger"/>
    <property type="match status" value="3"/>
</dbReference>
<feature type="compositionally biased region" description="Basic residues" evidence="7">
    <location>
        <begin position="69"/>
        <end position="81"/>
    </location>
</feature>
<protein>
    <submittedName>
        <fullName evidence="10">Uncharacterized protein</fullName>
    </submittedName>
</protein>
<gene>
    <name evidence="10" type="ORF">Cni_G07791</name>
</gene>
<feature type="region of interest" description="Disordered" evidence="7">
    <location>
        <begin position="57"/>
        <end position="101"/>
    </location>
</feature>
<evidence type="ECO:0000259" key="9">
    <source>
        <dbReference type="PROSITE" id="PS50827"/>
    </source>
</evidence>
<dbReference type="InterPro" id="IPR011011">
    <property type="entry name" value="Znf_FYVE_PHD"/>
</dbReference>
<evidence type="ECO:0000256" key="7">
    <source>
        <dbReference type="SAM" id="MobiDB-lite"/>
    </source>
</evidence>
<feature type="region of interest" description="Disordered" evidence="7">
    <location>
        <begin position="1565"/>
        <end position="1587"/>
    </location>
</feature>
<evidence type="ECO:0000313" key="10">
    <source>
        <dbReference type="EMBL" id="WOK99079.1"/>
    </source>
</evidence>
<reference evidence="10 11" key="1">
    <citation type="submission" date="2023-10" db="EMBL/GenBank/DDBJ databases">
        <title>Chromosome-scale genome assembly provides insights into flower coloration mechanisms of Canna indica.</title>
        <authorList>
            <person name="Li C."/>
        </authorList>
    </citation>
    <scope>NUCLEOTIDE SEQUENCE [LARGE SCALE GENOMIC DNA]</scope>
    <source>
        <tissue evidence="10">Flower</tissue>
    </source>
</reference>
<dbReference type="PROSITE" id="PS50016">
    <property type="entry name" value="ZF_PHD_2"/>
    <property type="match status" value="1"/>
</dbReference>
<dbReference type="InterPro" id="IPR013083">
    <property type="entry name" value="Znf_RING/FYVE/PHD"/>
</dbReference>
<dbReference type="InterPro" id="IPR001965">
    <property type="entry name" value="Znf_PHD"/>
</dbReference>
<dbReference type="PANTHER" id="PTHR46508">
    <property type="entry name" value="PHD FINGER FAMILY PROTEIN"/>
    <property type="match status" value="1"/>
</dbReference>
<dbReference type="InterPro" id="IPR056618">
    <property type="entry name" value="Chromo_PTM"/>
</dbReference>
<dbReference type="InterPro" id="IPR019786">
    <property type="entry name" value="Zinc_finger_PHD-type_CS"/>
</dbReference>
<sequence>MEFVGRAVKKRFPRFGIFSGVVESYDPAAGYFRVMYEDGDSEDLEYREVASMLMEMNEEAPPQAVPIRRNGRGRPPKKRRRSELDLAGGEDADLGSGKVADADSVGEDASLIKENGHLKKNGGKCSVSECNGGGFAGVVKENGTPRVVGEFIGNDVLLNAEAGRNVSTDVKLEAGSEVYHIGARGLLEHAMEISCEKSEHRELEELKSEICDHDGTPLQNEGCDHPCPVESYERSTKRRRRLSGKNYSLQDMPLRRSTRRANAAMQSHLDSFDSHISKSESISQHCTMRETDSYTVPESKPELPPSSSNLDLHELPILDFFSVYSFLRSFSRVLFLSPFSLEMFLAALRCNFANSLIDHIHFSILQTLKQHLEFLSGEGSQPAIHCLRTLNWDLLDLVTWPVYLAGYLLNHNSTIKSLLKFTHSNIMSTEYYTQPASVKLEMLRCLCDGVVEAEIIRSELNIRMNGCEINVDTYNNVNRDRNYLTINDPEGSLVQEMPEDTADGNSDDCCLCRMDGSLLCCDGCPAAFHSKCVGVAKDLLPEGDWYCPECLMEKHDGLTRMPGAEVLGIDPNGRAYFSCCGYLLVSDSYDSVISSHFYNRDDIDGVIRVLKSSHSYTAIVNAISTYWKITFNCSSSTSRLCHEITERNENIYMHFKDLLSSFQNVSSEDVGKCSKDTCTNEPSGPSSASPLDLSQTKLTSLDNPSGISHVFASSGNKEQLDDNVNHSQLTQQTTADCPVATDNPVNEVIAATTVDAVVENPEIFASTDQGGATFITKRRKVVTCQLPSDPDDYINYFIFGRVASSFAEDFMHKSSEINMEPKKSEEDIVLAQRKAISKRCLKVNYHSFLNLSSDVQKEKCGWCHSCRTSNSSDCLIVANEKHLEVSKEHAVGLRSEKKKKSHINAAMHDLLLIEDRLSGLLSGPWENPHFSSTWRKAVMKASNVAVLKHMLLTLESNLRRVTMSPDWAKPVDSTRTVGSACHVFNGSIDVFSNCGGSRKQGKRTTSSSELSISQAVGALNVCWWRGGRLSRHVFHWKMLPRSLTSKGGRQAGCKKISNVSYPDGTEFARRSKSVAWQAAVEMSKTVAQLTFLIKEFDSNIRWLELLKTPPSLQLTKESKNLARLFRKVIIRRKSMEGTTVRYLLDFGKRENLPPIVARNGIIHEDPSSERKKFWLSENHIPLYLIKAFELRKLARAMKTMGSKLLSVKVDDCNASKPERLKGLAYLISRAEKLEIKLCGHCNKNVIIREAVKCHLCEGYFHRKHFKVPKGVLTADYICYQCNDKTSVKAKTERQKIVSQKKKASTDEKSTVLTKKRKRILIKSKKKPNIKRKYKKAGNKKAQSGKAQIAVCHKRKRTVMHYSFWLNGLKWTRKEDDARGRHFRKTKVVLPSQRLIRSSKKPVCCLCLKEYNSGVIYVSCENCGDWFHGDAYSLVIEEINNLIGFKCHKCRGRSIPLCPFSSLEVGEVHVTLTPTGQDVEEKLHSGTFQRSLPMVHHKNYLDLQNNGPAHVTDEAASTLQTEYQGRNIPVCLCPTLDADEIELSRELTIAVTVINLGQEIEEKLHCGTSESSSSPLVKNADYSDQRKDDSTCAIDEATFTSQTEYHGRSIPVPPSSSLVVKEIKLFKEFTTTETIINVGHDIEEKLHCGTFEDPSSAVCDEYLNQQKDDSTCARDEATYTSQTEHQQLSIPVCPSPSLHINVVEPTITETVTVGQEIKDLYSRASESSSPLVHDEDYLDHQKDGSKHARDEATLSLKAESANASCCLQSFHPMVEPVIPCQHDDDFNVVAPSQEMGKRSTEMVIVHELLTPDTLDHSKESQNSIWK</sequence>
<name>A0AAQ3JZ46_9LILI</name>